<dbReference type="NCBIfam" id="NF008076">
    <property type="entry name" value="PRK10814.1"/>
    <property type="match status" value="1"/>
</dbReference>
<reference evidence="11 12" key="1">
    <citation type="submission" date="2015-06" db="EMBL/GenBank/DDBJ databases">
        <title>Lineage-specific patterns of genome deterioration in obligate symbionts.</title>
        <authorList>
            <person name="Bennett G.M."/>
            <person name="McCutcheon J.P."/>
            <person name="McDonald B.R."/>
            <person name="Moran N.A."/>
        </authorList>
    </citation>
    <scope>NUCLEOTIDE SEQUENCE [LARGE SCALE GENOMIC DNA]</scope>
    <source>
        <strain evidence="11 12">B-GSS</strain>
    </source>
</reference>
<dbReference type="Pfam" id="PF12704">
    <property type="entry name" value="MacB_PCD"/>
    <property type="match status" value="1"/>
</dbReference>
<evidence type="ECO:0000256" key="3">
    <source>
        <dbReference type="ARBA" id="ARBA00022448"/>
    </source>
</evidence>
<dbReference type="Pfam" id="PF02687">
    <property type="entry name" value="FtsX"/>
    <property type="match status" value="1"/>
</dbReference>
<dbReference type="NCBIfam" id="TIGR02212">
    <property type="entry name" value="lolCE"/>
    <property type="match status" value="1"/>
</dbReference>
<dbReference type="RefSeq" id="WP_053096979.1">
    <property type="nucleotide sequence ID" value="NZ_CP011787.1"/>
</dbReference>
<feature type="transmembrane region" description="Helical" evidence="8">
    <location>
        <begin position="359"/>
        <end position="378"/>
    </location>
</feature>
<comment type="similarity">
    <text evidence="2">Belongs to the ABC-4 integral membrane protein family. LolC/E subfamily.</text>
</comment>
<dbReference type="GO" id="GO:0098797">
    <property type="term" value="C:plasma membrane protein complex"/>
    <property type="evidence" value="ECO:0007669"/>
    <property type="project" value="TreeGrafter"/>
</dbReference>
<dbReference type="GO" id="GO:0042953">
    <property type="term" value="P:lipoprotein transport"/>
    <property type="evidence" value="ECO:0007669"/>
    <property type="project" value="InterPro"/>
</dbReference>
<dbReference type="InterPro" id="IPR003838">
    <property type="entry name" value="ABC3_permease_C"/>
</dbReference>
<feature type="domain" description="ABC3 transporter permease C-terminal" evidence="9">
    <location>
        <begin position="270"/>
        <end position="387"/>
    </location>
</feature>
<keyword evidence="5 8" id="KW-0812">Transmembrane</keyword>
<evidence type="ECO:0000259" key="10">
    <source>
        <dbReference type="Pfam" id="PF12704"/>
    </source>
</evidence>
<keyword evidence="7 8" id="KW-0472">Membrane</keyword>
<evidence type="ECO:0000256" key="4">
    <source>
        <dbReference type="ARBA" id="ARBA00022475"/>
    </source>
</evidence>
<dbReference type="KEGG" id="bcig:AB162_375"/>
<evidence type="ECO:0000259" key="9">
    <source>
        <dbReference type="Pfam" id="PF02687"/>
    </source>
</evidence>
<evidence type="ECO:0000256" key="6">
    <source>
        <dbReference type="ARBA" id="ARBA00022989"/>
    </source>
</evidence>
<proteinExistence type="inferred from homology"/>
<protein>
    <submittedName>
        <fullName evidence="11">Lipoprotein releasing system transmembrane protein</fullName>
    </submittedName>
</protein>
<dbReference type="PATRIC" id="fig|186490.8.peg.354"/>
<dbReference type="PANTHER" id="PTHR30489">
    <property type="entry name" value="LIPOPROTEIN-RELEASING SYSTEM TRANSMEMBRANE PROTEIN LOLE"/>
    <property type="match status" value="1"/>
</dbReference>
<keyword evidence="4" id="KW-1003">Cell membrane</keyword>
<keyword evidence="12" id="KW-1185">Reference proteome</keyword>
<evidence type="ECO:0000256" key="7">
    <source>
        <dbReference type="ARBA" id="ARBA00023136"/>
    </source>
</evidence>
<dbReference type="GO" id="GO:0044874">
    <property type="term" value="P:lipoprotein localization to outer membrane"/>
    <property type="evidence" value="ECO:0007669"/>
    <property type="project" value="TreeGrafter"/>
</dbReference>
<gene>
    <name evidence="11" type="primary">lolC</name>
    <name evidence="11" type="ORF">AB162_375</name>
</gene>
<dbReference type="Proteomes" id="UP000056466">
    <property type="component" value="Chromosome"/>
</dbReference>
<evidence type="ECO:0000313" key="12">
    <source>
        <dbReference type="Proteomes" id="UP000056466"/>
    </source>
</evidence>
<dbReference type="AlphaFoldDB" id="A0A0K2BKP5"/>
<accession>A0A0K2BKP5</accession>
<dbReference type="PANTHER" id="PTHR30489:SF8">
    <property type="entry name" value="LIPOPROTEIN-RELEASING SYSTEM TRANSMEMBRANE PROTEIN LOLC"/>
    <property type="match status" value="1"/>
</dbReference>
<feature type="domain" description="MacB-like periplasmic core" evidence="10">
    <location>
        <begin position="28"/>
        <end position="213"/>
    </location>
</feature>
<dbReference type="InterPro" id="IPR011925">
    <property type="entry name" value="LolCE_TM"/>
</dbReference>
<keyword evidence="3" id="KW-0813">Transport</keyword>
<sequence length="395" mass="44061">MYQPIALYIGLRYMRGNGSDKYGNFVFWLSTIGITLGVIALVTVLSVMNGFARELEINILGFVPQAMLTNSKGSLEPKELSLLSINKLKGIKNVAPLTTGDVVLQSNTGLAVGVILGINNSDPEPLKNYLVDTNINTLTPGKYKVILGEKLASQLGVKCRDKIRLIVPSISQFTPIGRMPSQRLFTVAGTYAANSEVDYYQLLVNQQDASRLMRYPSGYVTGWRLWLQQPMLVDKLSKQNLPDGLVWKDWRERKSELFQAVRMEKNIMGLLMSLIIAVAAFNILTSLCLLVIDKQREVAILTTQGLTRSKIMLLFMVQGTSYGIIGALFGIIISIILVTKLHMLVFFDNIIFPFEIDKLQITIIALLAIVVAWLSTIYPSWYAGTRNAIDALRYE</sequence>
<evidence type="ECO:0000256" key="2">
    <source>
        <dbReference type="ARBA" id="ARBA00005236"/>
    </source>
</evidence>
<organism evidence="11 12">
    <name type="scientific">Candidatus Palibaumannia cicadellinicola</name>
    <dbReference type="NCBI Taxonomy" id="186490"/>
    <lineage>
        <taxon>Bacteria</taxon>
        <taxon>Pseudomonadati</taxon>
        <taxon>Pseudomonadota</taxon>
        <taxon>Gammaproteobacteria</taxon>
        <taxon>Candidatus Palibaumannia</taxon>
    </lineage>
</organism>
<comment type="subcellular location">
    <subcellularLocation>
        <location evidence="1">Cell membrane</location>
        <topology evidence="1">Multi-pass membrane protein</topology>
    </subcellularLocation>
</comment>
<dbReference type="InterPro" id="IPR051447">
    <property type="entry name" value="Lipoprotein-release_system"/>
</dbReference>
<dbReference type="OrthoDB" id="9808461at2"/>
<keyword evidence="11" id="KW-0449">Lipoprotein</keyword>
<evidence type="ECO:0000256" key="8">
    <source>
        <dbReference type="SAM" id="Phobius"/>
    </source>
</evidence>
<keyword evidence="6 8" id="KW-1133">Transmembrane helix</keyword>
<feature type="transmembrane region" description="Helical" evidence="8">
    <location>
        <begin position="267"/>
        <end position="292"/>
    </location>
</feature>
<name>A0A0K2BKP5_9GAMM</name>
<feature type="transmembrane region" description="Helical" evidence="8">
    <location>
        <begin position="25"/>
        <end position="48"/>
    </location>
</feature>
<dbReference type="EMBL" id="CP011787">
    <property type="protein sequence ID" value="AKZ65966.1"/>
    <property type="molecule type" value="Genomic_DNA"/>
</dbReference>
<dbReference type="InterPro" id="IPR025857">
    <property type="entry name" value="MacB_PCD"/>
</dbReference>
<evidence type="ECO:0000256" key="5">
    <source>
        <dbReference type="ARBA" id="ARBA00022692"/>
    </source>
</evidence>
<evidence type="ECO:0000256" key="1">
    <source>
        <dbReference type="ARBA" id="ARBA00004651"/>
    </source>
</evidence>
<feature type="transmembrane region" description="Helical" evidence="8">
    <location>
        <begin position="312"/>
        <end position="338"/>
    </location>
</feature>
<evidence type="ECO:0000313" key="11">
    <source>
        <dbReference type="EMBL" id="AKZ65966.1"/>
    </source>
</evidence>